<reference evidence="2 3" key="1">
    <citation type="submission" date="2015-06" db="EMBL/GenBank/DDBJ databases">
        <title>Expansion of signal transduction pathways in fungi by whole-genome duplication.</title>
        <authorList>
            <consortium name="DOE Joint Genome Institute"/>
            <person name="Corrochano L.M."/>
            <person name="Kuo A."/>
            <person name="Marcet-Houben M."/>
            <person name="Polaino S."/>
            <person name="Salamov A."/>
            <person name="Villalobos J.M."/>
            <person name="Alvarez M.I."/>
            <person name="Avalos J."/>
            <person name="Benito E.P."/>
            <person name="Benoit I."/>
            <person name="Burger G."/>
            <person name="Camino L.P."/>
            <person name="Canovas D."/>
            <person name="Cerda-Olmedo E."/>
            <person name="Cheng J.-F."/>
            <person name="Dominguez A."/>
            <person name="Elias M."/>
            <person name="Eslava A.P."/>
            <person name="Glaser F."/>
            <person name="Grimwood J."/>
            <person name="Gutierrez G."/>
            <person name="Heitman J."/>
            <person name="Henrissat B."/>
            <person name="Iturriaga E.A."/>
            <person name="Lang B.F."/>
            <person name="Lavin J.L."/>
            <person name="Lee S."/>
            <person name="Li W."/>
            <person name="Lindquist E."/>
            <person name="Lopez-Garcia S."/>
            <person name="Luque E.M."/>
            <person name="Marcos A.T."/>
            <person name="Martin J."/>
            <person name="Mccluskey K."/>
            <person name="Medina H.R."/>
            <person name="Miralles-Duran A."/>
            <person name="Miyazaki A."/>
            <person name="Munoz-Torres E."/>
            <person name="Oguiza J.A."/>
            <person name="Ohm R."/>
            <person name="Olmedo M."/>
            <person name="Orejas M."/>
            <person name="Ortiz-Castellanos L."/>
            <person name="Pisabarro A.G."/>
            <person name="Rodriguez-Romero J."/>
            <person name="Ruiz-Herrera J."/>
            <person name="Ruiz-Vazquez R."/>
            <person name="Sanz C."/>
            <person name="Schackwitz W."/>
            <person name="Schmutz J."/>
            <person name="Shahriari M."/>
            <person name="Shelest E."/>
            <person name="Silva-Franco F."/>
            <person name="Soanes D."/>
            <person name="Syed K."/>
            <person name="Tagua V.G."/>
            <person name="Talbot N.J."/>
            <person name="Thon M."/>
            <person name="De Vries R.P."/>
            <person name="Wiebenga A."/>
            <person name="Yadav J.S."/>
            <person name="Braun E.L."/>
            <person name="Baker S."/>
            <person name="Garre V."/>
            <person name="Horwitz B."/>
            <person name="Torres-Martinez S."/>
            <person name="Idnurm A."/>
            <person name="Herrera-Estrella A."/>
            <person name="Gabaldon T."/>
            <person name="Grigoriev I.V."/>
        </authorList>
    </citation>
    <scope>NUCLEOTIDE SEQUENCE [LARGE SCALE GENOMIC DNA]</scope>
    <source>
        <strain evidence="2 3">CBS 277.49</strain>
    </source>
</reference>
<dbReference type="Gene3D" id="1.20.1250.20">
    <property type="entry name" value="MFS general substrate transporter like domains"/>
    <property type="match status" value="1"/>
</dbReference>
<dbReference type="Proteomes" id="UP000077051">
    <property type="component" value="Unassembled WGS sequence"/>
</dbReference>
<dbReference type="AlphaFoldDB" id="A0A162YRY2"/>
<comment type="caution">
    <text evidence="2">The sequence shown here is derived from an EMBL/GenBank/DDBJ whole genome shotgun (WGS) entry which is preliminary data.</text>
</comment>
<evidence type="ECO:0000313" key="2">
    <source>
        <dbReference type="EMBL" id="OAD00227.1"/>
    </source>
</evidence>
<organism evidence="2 3">
    <name type="scientific">Mucor lusitanicus CBS 277.49</name>
    <dbReference type="NCBI Taxonomy" id="747725"/>
    <lineage>
        <taxon>Eukaryota</taxon>
        <taxon>Fungi</taxon>
        <taxon>Fungi incertae sedis</taxon>
        <taxon>Mucoromycota</taxon>
        <taxon>Mucoromycotina</taxon>
        <taxon>Mucoromycetes</taxon>
        <taxon>Mucorales</taxon>
        <taxon>Mucorineae</taxon>
        <taxon>Mucoraceae</taxon>
        <taxon>Mucor</taxon>
    </lineage>
</organism>
<dbReference type="OrthoDB" id="5989317at2759"/>
<keyword evidence="1" id="KW-0812">Transmembrane</keyword>
<feature type="transmembrane region" description="Helical" evidence="1">
    <location>
        <begin position="43"/>
        <end position="68"/>
    </location>
</feature>
<accession>A0A162YRY2</accession>
<name>A0A162YRY2_MUCCL</name>
<keyword evidence="3" id="KW-1185">Reference proteome</keyword>
<dbReference type="InterPro" id="IPR036259">
    <property type="entry name" value="MFS_trans_sf"/>
</dbReference>
<proteinExistence type="predicted"/>
<evidence type="ECO:0000256" key="1">
    <source>
        <dbReference type="SAM" id="Phobius"/>
    </source>
</evidence>
<gene>
    <name evidence="2" type="ORF">MUCCIDRAFT_156999</name>
</gene>
<keyword evidence="1" id="KW-0472">Membrane</keyword>
<dbReference type="EMBL" id="AMYB01000007">
    <property type="protein sequence ID" value="OAD00227.1"/>
    <property type="molecule type" value="Genomic_DNA"/>
</dbReference>
<protein>
    <submittedName>
        <fullName evidence="2">Uncharacterized protein</fullName>
    </submittedName>
</protein>
<evidence type="ECO:0000313" key="3">
    <source>
        <dbReference type="Proteomes" id="UP000077051"/>
    </source>
</evidence>
<sequence>MIADKYSRFHGLIMGLIAAIGGSSVVFLYFLPNFELDDSLVMAAATVSAFMFAFFGSPICALVDSAVLKLLADQKILYGIYHEKLYACVCPAFVYKMAV</sequence>
<feature type="transmembrane region" description="Helical" evidence="1">
    <location>
        <begin position="12"/>
        <end position="31"/>
    </location>
</feature>
<keyword evidence="1" id="KW-1133">Transmembrane helix</keyword>
<dbReference type="VEuPathDB" id="FungiDB:MUCCIDRAFT_156999"/>